<dbReference type="Proteomes" id="UP000321595">
    <property type="component" value="Chromosome"/>
</dbReference>
<dbReference type="PANTHER" id="PTHR43289">
    <property type="entry name" value="MITOGEN-ACTIVATED PROTEIN KINASE KINASE KINASE 20-RELATED"/>
    <property type="match status" value="1"/>
</dbReference>
<keyword evidence="3 9" id="KW-0418">Kinase</keyword>
<dbReference type="InterPro" id="IPR011009">
    <property type="entry name" value="Kinase-like_dom_sf"/>
</dbReference>
<keyword evidence="7" id="KW-0812">Transmembrane</keyword>
<dbReference type="PROSITE" id="PS50011">
    <property type="entry name" value="PROTEIN_KINASE_DOM"/>
    <property type="match status" value="1"/>
</dbReference>
<keyword evidence="9" id="KW-0723">Serine/threonine-protein kinase</keyword>
<proteinExistence type="predicted"/>
<keyword evidence="2 5" id="KW-0547">Nucleotide-binding</keyword>
<evidence type="ECO:0000256" key="4">
    <source>
        <dbReference type="ARBA" id="ARBA00022840"/>
    </source>
</evidence>
<protein>
    <submittedName>
        <fullName evidence="9">Serine/threonine protein kinase</fullName>
    </submittedName>
</protein>
<evidence type="ECO:0000259" key="8">
    <source>
        <dbReference type="PROSITE" id="PS50011"/>
    </source>
</evidence>
<keyword evidence="4 5" id="KW-0067">ATP-binding</keyword>
<dbReference type="PANTHER" id="PTHR43289:SF34">
    <property type="entry name" value="SERINE_THREONINE-PROTEIN KINASE YBDM-RELATED"/>
    <property type="match status" value="1"/>
</dbReference>
<dbReference type="Pfam" id="PF00069">
    <property type="entry name" value="Pkinase"/>
    <property type="match status" value="1"/>
</dbReference>
<dbReference type="RefSeq" id="WP_146959258.1">
    <property type="nucleotide sequence ID" value="NZ_CP042467.1"/>
</dbReference>
<evidence type="ECO:0000256" key="7">
    <source>
        <dbReference type="SAM" id="Phobius"/>
    </source>
</evidence>
<feature type="region of interest" description="Disordered" evidence="6">
    <location>
        <begin position="368"/>
        <end position="394"/>
    </location>
</feature>
<dbReference type="Gene3D" id="1.10.510.10">
    <property type="entry name" value="Transferase(Phosphotransferase) domain 1"/>
    <property type="match status" value="1"/>
</dbReference>
<evidence type="ECO:0000256" key="1">
    <source>
        <dbReference type="ARBA" id="ARBA00022679"/>
    </source>
</evidence>
<evidence type="ECO:0000313" key="9">
    <source>
        <dbReference type="EMBL" id="QED27573.1"/>
    </source>
</evidence>
<evidence type="ECO:0000256" key="3">
    <source>
        <dbReference type="ARBA" id="ARBA00022777"/>
    </source>
</evidence>
<dbReference type="InterPro" id="IPR000719">
    <property type="entry name" value="Prot_kinase_dom"/>
</dbReference>
<feature type="compositionally biased region" description="Polar residues" evidence="6">
    <location>
        <begin position="435"/>
        <end position="445"/>
    </location>
</feature>
<reference evidence="9 10" key="1">
    <citation type="submission" date="2019-08" db="EMBL/GenBank/DDBJ databases">
        <authorList>
            <person name="Liang Q."/>
        </authorList>
    </citation>
    <scope>NUCLEOTIDE SEQUENCE [LARGE SCALE GENOMIC DNA]</scope>
    <source>
        <strain evidence="9 10">V1718</strain>
    </source>
</reference>
<evidence type="ECO:0000256" key="5">
    <source>
        <dbReference type="PROSITE-ProRule" id="PRU10141"/>
    </source>
</evidence>
<name>A0A5B8XU42_9DELT</name>
<feature type="binding site" evidence="5">
    <location>
        <position position="110"/>
    </location>
    <ligand>
        <name>ATP</name>
        <dbReference type="ChEBI" id="CHEBI:30616"/>
    </ligand>
</feature>
<dbReference type="PROSITE" id="PS00108">
    <property type="entry name" value="PROTEIN_KINASE_ST"/>
    <property type="match status" value="1"/>
</dbReference>
<feature type="compositionally biased region" description="Low complexity" evidence="6">
    <location>
        <begin position="453"/>
        <end position="473"/>
    </location>
</feature>
<evidence type="ECO:0000313" key="10">
    <source>
        <dbReference type="Proteomes" id="UP000321595"/>
    </source>
</evidence>
<accession>A0A5B8XU42</accession>
<dbReference type="PROSITE" id="PS00107">
    <property type="entry name" value="PROTEIN_KINASE_ATP"/>
    <property type="match status" value="1"/>
</dbReference>
<keyword evidence="7" id="KW-0472">Membrane</keyword>
<dbReference type="GO" id="GO:0005524">
    <property type="term" value="F:ATP binding"/>
    <property type="evidence" value="ECO:0007669"/>
    <property type="project" value="UniProtKB-UniRule"/>
</dbReference>
<dbReference type="InterPro" id="IPR017441">
    <property type="entry name" value="Protein_kinase_ATP_BS"/>
</dbReference>
<organism evidence="9 10">
    <name type="scientific">Microvenator marinus</name>
    <dbReference type="NCBI Taxonomy" id="2600177"/>
    <lineage>
        <taxon>Bacteria</taxon>
        <taxon>Deltaproteobacteria</taxon>
        <taxon>Bradymonadales</taxon>
        <taxon>Microvenatoraceae</taxon>
        <taxon>Microvenator</taxon>
    </lineage>
</organism>
<gene>
    <name evidence="9" type="ORF">FRD01_10030</name>
</gene>
<dbReference type="EMBL" id="CP042467">
    <property type="protein sequence ID" value="QED27573.1"/>
    <property type="molecule type" value="Genomic_DNA"/>
</dbReference>
<dbReference type="KEGG" id="bbae:FRD01_10030"/>
<keyword evidence="1" id="KW-0808">Transferase</keyword>
<dbReference type="SUPFAM" id="SSF56112">
    <property type="entry name" value="Protein kinase-like (PK-like)"/>
    <property type="match status" value="1"/>
</dbReference>
<feature type="domain" description="Protein kinase" evidence="8">
    <location>
        <begin position="81"/>
        <end position="349"/>
    </location>
</feature>
<dbReference type="InterPro" id="IPR008271">
    <property type="entry name" value="Ser/Thr_kinase_AS"/>
</dbReference>
<keyword evidence="10" id="KW-1185">Reference proteome</keyword>
<feature type="transmembrane region" description="Helical" evidence="7">
    <location>
        <begin position="490"/>
        <end position="510"/>
    </location>
</feature>
<dbReference type="AlphaFoldDB" id="A0A5B8XU42"/>
<sequence length="637" mass="68634">MKNFLDEISEIDVEGATEIADGSQFEIEPTIRDMSAFPTSTPSYLDEDSEGDTEYDQTSVLALEQSDEDATAVESAIDGRFQLVGVLGEGGMGKVYRGIQLSINRDVAIKVVREEFAHDPQLRARFEREAQLISSFNHPGIVRLVDFGESDGRLFLVMEFVNGKPIGELFGGHQLHPRYVLEMARQVASALTEAHSKGVVHRDLKPDNILLSRVTDGTIQFKVLDFGVARTGSSNLTAAGAVCGTPEYMPPEQARGMTVGPESDLYALGVMMYEMLAGRVPFAGNNAMAIMIKQVKELPPRLKDLAPHVPDDIEELVNALMEKDPSDRISSAISICDTIDHILAMHGWTQVIRLEDGPLNQTTKKWYYDGSPIGERPSAPTFPHSPNTSQDLVAPKTPVSSAALGTGFLADDAPIGIDEDALAQNRRPNPANYGYGQNQPTSSPANRLPTPAPQAHAPAQPAHAPQRAARPRQNTLPGASRKKRNNTNTILLGAALVLVVLMLVVVALILSRKASGPELPADLGSGPSPAMLTSFASSGWTPSAVIASDLGPSVNVQSSKLVSENGQVSFSVYTCTAPEECGDIFDRIYLPSYGYTWSGHVVQLEPMGNVPKVEMERLISAVTTLHPGGEASTTDFK</sequence>
<feature type="region of interest" description="Disordered" evidence="6">
    <location>
        <begin position="425"/>
        <end position="483"/>
    </location>
</feature>
<dbReference type="SMART" id="SM00220">
    <property type="entry name" value="S_TKc"/>
    <property type="match status" value="1"/>
</dbReference>
<dbReference type="CDD" id="cd14014">
    <property type="entry name" value="STKc_PknB_like"/>
    <property type="match status" value="1"/>
</dbReference>
<dbReference type="Gene3D" id="3.30.200.20">
    <property type="entry name" value="Phosphorylase Kinase, domain 1"/>
    <property type="match status" value="1"/>
</dbReference>
<evidence type="ECO:0000256" key="2">
    <source>
        <dbReference type="ARBA" id="ARBA00022741"/>
    </source>
</evidence>
<dbReference type="OrthoDB" id="9801841at2"/>
<keyword evidence="7" id="KW-1133">Transmembrane helix</keyword>
<dbReference type="GO" id="GO:0004674">
    <property type="term" value="F:protein serine/threonine kinase activity"/>
    <property type="evidence" value="ECO:0007669"/>
    <property type="project" value="UniProtKB-KW"/>
</dbReference>
<evidence type="ECO:0000256" key="6">
    <source>
        <dbReference type="SAM" id="MobiDB-lite"/>
    </source>
</evidence>